<protein>
    <submittedName>
        <fullName evidence="8">Voltage-gated sodium channel</fullName>
    </submittedName>
</protein>
<evidence type="ECO:0000256" key="6">
    <source>
        <dbReference type="SAM" id="Phobius"/>
    </source>
</evidence>
<evidence type="ECO:0000256" key="1">
    <source>
        <dbReference type="ARBA" id="ARBA00004141"/>
    </source>
</evidence>
<proteinExistence type="predicted"/>
<keyword evidence="2 6" id="KW-0812">Transmembrane</keyword>
<evidence type="ECO:0000256" key="3">
    <source>
        <dbReference type="ARBA" id="ARBA00022989"/>
    </source>
</evidence>
<feature type="transmembrane region" description="Helical" evidence="6">
    <location>
        <begin position="83"/>
        <end position="106"/>
    </location>
</feature>
<evidence type="ECO:0000313" key="8">
    <source>
        <dbReference type="EMBL" id="MBB5434443.1"/>
    </source>
</evidence>
<feature type="compositionally biased region" description="Gly residues" evidence="5">
    <location>
        <begin position="268"/>
        <end position="277"/>
    </location>
</feature>
<feature type="domain" description="Ion transport" evidence="7">
    <location>
        <begin position="18"/>
        <end position="231"/>
    </location>
</feature>
<dbReference type="Pfam" id="PF00520">
    <property type="entry name" value="Ion_trans"/>
    <property type="match status" value="1"/>
</dbReference>
<dbReference type="AlphaFoldDB" id="A0A7W8QPW2"/>
<name>A0A7W8QPW2_9ACTN</name>
<dbReference type="Proteomes" id="UP000572635">
    <property type="component" value="Unassembled WGS sequence"/>
</dbReference>
<gene>
    <name evidence="8" type="ORF">HDA36_004527</name>
</gene>
<dbReference type="EMBL" id="JACHDB010000001">
    <property type="protein sequence ID" value="MBB5434443.1"/>
    <property type="molecule type" value="Genomic_DNA"/>
</dbReference>
<dbReference type="InterPro" id="IPR043203">
    <property type="entry name" value="VGCC_Ca_Na"/>
</dbReference>
<keyword evidence="8" id="KW-0813">Transport</keyword>
<dbReference type="RefSeq" id="WP_312893774.1">
    <property type="nucleotide sequence ID" value="NZ_BAAAJD010000053.1"/>
</dbReference>
<dbReference type="InterPro" id="IPR027359">
    <property type="entry name" value="Volt_channel_dom_sf"/>
</dbReference>
<keyword evidence="4 6" id="KW-0472">Membrane</keyword>
<organism evidence="8 9">
    <name type="scientific">Nocardiopsis composta</name>
    <dbReference type="NCBI Taxonomy" id="157465"/>
    <lineage>
        <taxon>Bacteria</taxon>
        <taxon>Bacillati</taxon>
        <taxon>Actinomycetota</taxon>
        <taxon>Actinomycetes</taxon>
        <taxon>Streptosporangiales</taxon>
        <taxon>Nocardiopsidaceae</taxon>
        <taxon>Nocardiopsis</taxon>
    </lineage>
</organism>
<comment type="subcellular location">
    <subcellularLocation>
        <location evidence="1">Membrane</location>
        <topology evidence="1">Multi-pass membrane protein</topology>
    </subcellularLocation>
</comment>
<evidence type="ECO:0000256" key="4">
    <source>
        <dbReference type="ARBA" id="ARBA00023136"/>
    </source>
</evidence>
<dbReference type="Gene3D" id="1.20.120.350">
    <property type="entry name" value="Voltage-gated potassium channels. Chain C"/>
    <property type="match status" value="1"/>
</dbReference>
<dbReference type="SUPFAM" id="SSF81324">
    <property type="entry name" value="Voltage-gated potassium channels"/>
    <property type="match status" value="1"/>
</dbReference>
<evidence type="ECO:0000256" key="5">
    <source>
        <dbReference type="SAM" id="MobiDB-lite"/>
    </source>
</evidence>
<accession>A0A7W8QPW2</accession>
<feature type="transmembrane region" description="Helical" evidence="6">
    <location>
        <begin position="127"/>
        <end position="153"/>
    </location>
</feature>
<comment type="caution">
    <text evidence="8">The sequence shown here is derived from an EMBL/GenBank/DDBJ whole genome shotgun (WGS) entry which is preliminary data.</text>
</comment>
<dbReference type="PANTHER" id="PTHR10037:SF62">
    <property type="entry name" value="SODIUM CHANNEL PROTEIN 60E"/>
    <property type="match status" value="1"/>
</dbReference>
<dbReference type="InterPro" id="IPR005821">
    <property type="entry name" value="Ion_trans_dom"/>
</dbReference>
<keyword evidence="8" id="KW-0407">Ion channel</keyword>
<feature type="region of interest" description="Disordered" evidence="5">
    <location>
        <begin position="267"/>
        <end position="288"/>
    </location>
</feature>
<evidence type="ECO:0000256" key="2">
    <source>
        <dbReference type="ARBA" id="ARBA00022692"/>
    </source>
</evidence>
<dbReference type="Gene3D" id="1.10.287.70">
    <property type="match status" value="1"/>
</dbReference>
<feature type="transmembrane region" description="Helical" evidence="6">
    <location>
        <begin position="18"/>
        <end position="37"/>
    </location>
</feature>
<evidence type="ECO:0000313" key="9">
    <source>
        <dbReference type="Proteomes" id="UP000572635"/>
    </source>
</evidence>
<feature type="transmembrane region" description="Helical" evidence="6">
    <location>
        <begin position="197"/>
        <end position="225"/>
    </location>
</feature>
<evidence type="ECO:0000259" key="7">
    <source>
        <dbReference type="Pfam" id="PF00520"/>
    </source>
</evidence>
<dbReference type="GO" id="GO:0005248">
    <property type="term" value="F:voltage-gated sodium channel activity"/>
    <property type="evidence" value="ECO:0007669"/>
    <property type="project" value="TreeGrafter"/>
</dbReference>
<keyword evidence="9" id="KW-1185">Reference proteome</keyword>
<keyword evidence="3 6" id="KW-1133">Transmembrane helix</keyword>
<reference evidence="8 9" key="1">
    <citation type="submission" date="2020-08" db="EMBL/GenBank/DDBJ databases">
        <title>Sequencing the genomes of 1000 actinobacteria strains.</title>
        <authorList>
            <person name="Klenk H.-P."/>
        </authorList>
    </citation>
    <scope>NUCLEOTIDE SEQUENCE [LARGE SCALE GENOMIC DNA]</scope>
    <source>
        <strain evidence="8 9">DSM 44551</strain>
    </source>
</reference>
<dbReference type="PANTHER" id="PTHR10037">
    <property type="entry name" value="VOLTAGE-GATED CATION CHANNEL CALCIUM AND SODIUM"/>
    <property type="match status" value="1"/>
</dbReference>
<keyword evidence="8" id="KW-0406">Ion transport</keyword>
<dbReference type="GO" id="GO:0001518">
    <property type="term" value="C:voltage-gated sodium channel complex"/>
    <property type="evidence" value="ECO:0007669"/>
    <property type="project" value="TreeGrafter"/>
</dbReference>
<sequence length="288" mass="31750">MPEPTMRDRARRIVESGWFQNGVIALILINAVSLGLETYEELFAAAPEVFSVTETVFVGLFAAELALKVFAYGRSFFRDPWNWFDAIVVGIALVPSSSGFSVLRLLRILRILRLVSAVPQMRQIIGALFRSVPGMSTVIGLLLITVYTAAVLAEKLFEDVSPHYFGDLHTSLYTMFMVLTTENWPDIAESVTEQRPWAAAFFVGYIVVTAFILLNLVIGVIVTALEEEVESQRWKEDQELEQVQHDLVMARLEALSEQVERLSRQVAGLGGEGAGGGDRADGGPAPGK</sequence>